<dbReference type="AlphaFoldDB" id="A0A6A7A0K6"/>
<protein>
    <submittedName>
        <fullName evidence="2">Uncharacterized protein</fullName>
    </submittedName>
</protein>
<dbReference type="OrthoDB" id="2910287at2759"/>
<feature type="signal peptide" evidence="1">
    <location>
        <begin position="1"/>
        <end position="15"/>
    </location>
</feature>
<organism evidence="2 3">
    <name type="scientific">Ophiobolus disseminans</name>
    <dbReference type="NCBI Taxonomy" id="1469910"/>
    <lineage>
        <taxon>Eukaryota</taxon>
        <taxon>Fungi</taxon>
        <taxon>Dikarya</taxon>
        <taxon>Ascomycota</taxon>
        <taxon>Pezizomycotina</taxon>
        <taxon>Dothideomycetes</taxon>
        <taxon>Pleosporomycetidae</taxon>
        <taxon>Pleosporales</taxon>
        <taxon>Pleosporineae</taxon>
        <taxon>Phaeosphaeriaceae</taxon>
        <taxon>Ophiobolus</taxon>
    </lineage>
</organism>
<keyword evidence="3" id="KW-1185">Reference proteome</keyword>
<sequence>MSLLSILLATVTATAIPNTNTSTSAETCKSPIHTFPAPLLTPKLVIQITSNSLTGPTALGAINPGCRESVGRPGGIYVCTGDNFTGDCHWQAPPHAWQNCHYFTPDAMWRSVGPNHQTYCVFYEGFGCVGKVPRLSIPFGRIIT</sequence>
<evidence type="ECO:0000256" key="1">
    <source>
        <dbReference type="SAM" id="SignalP"/>
    </source>
</evidence>
<name>A0A6A7A0K6_9PLEO</name>
<dbReference type="EMBL" id="MU006226">
    <property type="protein sequence ID" value="KAF2826324.1"/>
    <property type="molecule type" value="Genomic_DNA"/>
</dbReference>
<evidence type="ECO:0000313" key="2">
    <source>
        <dbReference type="EMBL" id="KAF2826324.1"/>
    </source>
</evidence>
<evidence type="ECO:0000313" key="3">
    <source>
        <dbReference type="Proteomes" id="UP000799424"/>
    </source>
</evidence>
<dbReference type="Proteomes" id="UP000799424">
    <property type="component" value="Unassembled WGS sequence"/>
</dbReference>
<keyword evidence="1" id="KW-0732">Signal</keyword>
<proteinExistence type="predicted"/>
<gene>
    <name evidence="2" type="ORF">CC86DRAFT_406612</name>
</gene>
<feature type="chain" id="PRO_5025462513" evidence="1">
    <location>
        <begin position="16"/>
        <end position="144"/>
    </location>
</feature>
<reference evidence="2" key="1">
    <citation type="journal article" date="2020" name="Stud. Mycol.">
        <title>101 Dothideomycetes genomes: a test case for predicting lifestyles and emergence of pathogens.</title>
        <authorList>
            <person name="Haridas S."/>
            <person name="Albert R."/>
            <person name="Binder M."/>
            <person name="Bloem J."/>
            <person name="Labutti K."/>
            <person name="Salamov A."/>
            <person name="Andreopoulos B."/>
            <person name="Baker S."/>
            <person name="Barry K."/>
            <person name="Bills G."/>
            <person name="Bluhm B."/>
            <person name="Cannon C."/>
            <person name="Castanera R."/>
            <person name="Culley D."/>
            <person name="Daum C."/>
            <person name="Ezra D."/>
            <person name="Gonzalez J."/>
            <person name="Henrissat B."/>
            <person name="Kuo A."/>
            <person name="Liang C."/>
            <person name="Lipzen A."/>
            <person name="Lutzoni F."/>
            <person name="Magnuson J."/>
            <person name="Mondo S."/>
            <person name="Nolan M."/>
            <person name="Ohm R."/>
            <person name="Pangilinan J."/>
            <person name="Park H.-J."/>
            <person name="Ramirez L."/>
            <person name="Alfaro M."/>
            <person name="Sun H."/>
            <person name="Tritt A."/>
            <person name="Yoshinaga Y."/>
            <person name="Zwiers L.-H."/>
            <person name="Turgeon B."/>
            <person name="Goodwin S."/>
            <person name="Spatafora J."/>
            <person name="Crous P."/>
            <person name="Grigoriev I."/>
        </authorList>
    </citation>
    <scope>NUCLEOTIDE SEQUENCE</scope>
    <source>
        <strain evidence="2">CBS 113818</strain>
    </source>
</reference>
<accession>A0A6A7A0K6</accession>